<feature type="transmembrane region" description="Helical" evidence="7">
    <location>
        <begin position="347"/>
        <end position="367"/>
    </location>
</feature>
<gene>
    <name evidence="8" type="ORF">HHL28_12125</name>
</gene>
<sequence length="409" mass="41922">MARRPDARAWAYLDKWGQQAGQLVGALAIARLAGPEAFGTATLALLYLLLVQGLLLDGVSDAVVRQRHLSRRTLSTGFWATAGIGLAGTGLTALVAPALAGAAGLPALLPLLLLAGLSLPATGPGAVLDGLARRQRRFRRLALRSLLVTLPAWGVALWLAWRGEGALALVAAQVLLRWLDLAALALLFRLPGPRLDRGEVAVLARAAADGAGMKLTGFLHLQAERLLVGAVAGPAALGLYGLGRRLVDNAVFALGGVASGLVFRDLAHARPGGATALLARDLRRLLLAATPLFLGLALLSEPLVRLALGPDWLALAGFLPVLALAGLVTSVAWLLIAALRALGGGGVAVRANAALTLLKLAAVAAALPFGLAWVATASLGVALVGLVVWGVMVGKRLAIVGRISGRQPA</sequence>
<name>A0A858R8L7_9PROT</name>
<feature type="transmembrane region" description="Helical" evidence="7">
    <location>
        <begin position="107"/>
        <end position="129"/>
    </location>
</feature>
<dbReference type="PANTHER" id="PTHR30250">
    <property type="entry name" value="PST FAMILY PREDICTED COLANIC ACID TRANSPORTER"/>
    <property type="match status" value="1"/>
</dbReference>
<comment type="similarity">
    <text evidence="2">Belongs to the polysaccharide synthase family.</text>
</comment>
<evidence type="ECO:0000256" key="3">
    <source>
        <dbReference type="ARBA" id="ARBA00022475"/>
    </source>
</evidence>
<evidence type="ECO:0000313" key="9">
    <source>
        <dbReference type="Proteomes" id="UP000501891"/>
    </source>
</evidence>
<feature type="transmembrane region" description="Helical" evidence="7">
    <location>
        <begin position="141"/>
        <end position="161"/>
    </location>
</feature>
<evidence type="ECO:0000313" key="8">
    <source>
        <dbReference type="EMBL" id="QJE73738.1"/>
    </source>
</evidence>
<feature type="transmembrane region" description="Helical" evidence="7">
    <location>
        <begin position="312"/>
        <end position="335"/>
    </location>
</feature>
<keyword evidence="6 7" id="KW-0472">Membrane</keyword>
<feature type="transmembrane region" description="Helical" evidence="7">
    <location>
        <begin position="284"/>
        <end position="300"/>
    </location>
</feature>
<comment type="subcellular location">
    <subcellularLocation>
        <location evidence="1">Cell membrane</location>
        <topology evidence="1">Multi-pass membrane protein</topology>
    </subcellularLocation>
</comment>
<evidence type="ECO:0000256" key="5">
    <source>
        <dbReference type="ARBA" id="ARBA00022989"/>
    </source>
</evidence>
<keyword evidence="9" id="KW-1185">Reference proteome</keyword>
<feature type="transmembrane region" description="Helical" evidence="7">
    <location>
        <begin position="373"/>
        <end position="393"/>
    </location>
</feature>
<proteinExistence type="inferred from homology"/>
<organism evidence="8 9">
    <name type="scientific">Aerophototrophica crusticola</name>
    <dbReference type="NCBI Taxonomy" id="1709002"/>
    <lineage>
        <taxon>Bacteria</taxon>
        <taxon>Pseudomonadati</taxon>
        <taxon>Pseudomonadota</taxon>
        <taxon>Alphaproteobacteria</taxon>
        <taxon>Rhodospirillales</taxon>
        <taxon>Rhodospirillaceae</taxon>
        <taxon>Aerophototrophica</taxon>
    </lineage>
</organism>
<dbReference type="AlphaFoldDB" id="A0A858R8L7"/>
<dbReference type="PANTHER" id="PTHR30250:SF10">
    <property type="entry name" value="LIPOPOLYSACCHARIDE BIOSYNTHESIS PROTEIN WZXC"/>
    <property type="match status" value="1"/>
</dbReference>
<feature type="transmembrane region" description="Helical" evidence="7">
    <location>
        <begin position="167"/>
        <end position="188"/>
    </location>
</feature>
<keyword evidence="3" id="KW-1003">Cell membrane</keyword>
<dbReference type="GO" id="GO:0005886">
    <property type="term" value="C:plasma membrane"/>
    <property type="evidence" value="ECO:0007669"/>
    <property type="project" value="UniProtKB-SubCell"/>
</dbReference>
<evidence type="ECO:0000256" key="6">
    <source>
        <dbReference type="ARBA" id="ARBA00023136"/>
    </source>
</evidence>
<dbReference type="KEGG" id="acru:HHL28_12125"/>
<dbReference type="Pfam" id="PF13440">
    <property type="entry name" value="Polysacc_synt_3"/>
    <property type="match status" value="1"/>
</dbReference>
<evidence type="ECO:0000256" key="4">
    <source>
        <dbReference type="ARBA" id="ARBA00022692"/>
    </source>
</evidence>
<evidence type="ECO:0000256" key="2">
    <source>
        <dbReference type="ARBA" id="ARBA00007430"/>
    </source>
</evidence>
<feature type="transmembrane region" description="Helical" evidence="7">
    <location>
        <begin position="77"/>
        <end position="101"/>
    </location>
</feature>
<protein>
    <submittedName>
        <fullName evidence="8">Oligosaccharide flippase family protein</fullName>
    </submittedName>
</protein>
<keyword evidence="4 7" id="KW-0812">Transmembrane</keyword>
<accession>A0A858R8L7</accession>
<reference evidence="8" key="1">
    <citation type="submission" date="2020-04" db="EMBL/GenBank/DDBJ databases">
        <title>A desert anoxygenic phototrophic bacterium fixes CO2 using RubisCO under aerobic conditions.</title>
        <authorList>
            <person name="Tang K."/>
        </authorList>
    </citation>
    <scope>NUCLEOTIDE SEQUENCE [LARGE SCALE GENOMIC DNA]</scope>
    <source>
        <strain evidence="8">MIMtkB3</strain>
    </source>
</reference>
<dbReference type="Proteomes" id="UP000501891">
    <property type="component" value="Chromosome"/>
</dbReference>
<evidence type="ECO:0000256" key="7">
    <source>
        <dbReference type="SAM" id="Phobius"/>
    </source>
</evidence>
<keyword evidence="5 7" id="KW-1133">Transmembrane helix</keyword>
<dbReference type="InterPro" id="IPR050833">
    <property type="entry name" value="Poly_Biosynth_Transport"/>
</dbReference>
<dbReference type="EMBL" id="CP051775">
    <property type="protein sequence ID" value="QJE73738.1"/>
    <property type="molecule type" value="Genomic_DNA"/>
</dbReference>
<evidence type="ECO:0000256" key="1">
    <source>
        <dbReference type="ARBA" id="ARBA00004651"/>
    </source>
</evidence>